<name>A0A8S5UTP8_9CAUD</name>
<organism evidence="1">
    <name type="scientific">Myoviridae sp. ctYA416</name>
    <dbReference type="NCBI Taxonomy" id="2825125"/>
    <lineage>
        <taxon>Viruses</taxon>
        <taxon>Duplodnaviria</taxon>
        <taxon>Heunggongvirae</taxon>
        <taxon>Uroviricota</taxon>
        <taxon>Caudoviricetes</taxon>
    </lineage>
</organism>
<accession>A0A8S5UTP8</accession>
<evidence type="ECO:0000313" key="1">
    <source>
        <dbReference type="EMBL" id="DAF97865.1"/>
    </source>
</evidence>
<proteinExistence type="predicted"/>
<dbReference type="EMBL" id="BK016136">
    <property type="protein sequence ID" value="DAF97865.1"/>
    <property type="molecule type" value="Genomic_DNA"/>
</dbReference>
<reference evidence="1" key="1">
    <citation type="journal article" date="2021" name="Proc. Natl. Acad. Sci. U.S.A.">
        <title>A Catalog of Tens of Thousands of Viruses from Human Metagenomes Reveals Hidden Associations with Chronic Diseases.</title>
        <authorList>
            <person name="Tisza M.J."/>
            <person name="Buck C.B."/>
        </authorList>
    </citation>
    <scope>NUCLEOTIDE SEQUENCE</scope>
    <source>
        <strain evidence="1">CtYA416</strain>
    </source>
</reference>
<sequence>MSTVLSAIMHLLQHYNISIKCTIPEENRYV</sequence>
<protein>
    <submittedName>
        <fullName evidence="1">Uncharacterized protein</fullName>
    </submittedName>
</protein>